<dbReference type="Proteomes" id="UP001234216">
    <property type="component" value="Unassembled WGS sequence"/>
</dbReference>
<sequence length="33" mass="3988">MINRIIHQLSTGCQWCKLPERFGPWQTIHERHA</sequence>
<organism evidence="2 3">
    <name type="scientific">Streptomyces canus</name>
    <dbReference type="NCBI Taxonomy" id="58343"/>
    <lineage>
        <taxon>Bacteria</taxon>
        <taxon>Bacillati</taxon>
        <taxon>Actinomycetota</taxon>
        <taxon>Actinomycetes</taxon>
        <taxon>Kitasatosporales</taxon>
        <taxon>Streptomycetaceae</taxon>
        <taxon>Streptomyces</taxon>
        <taxon>Streptomyces aurantiacus group</taxon>
    </lineage>
</organism>
<feature type="domain" description="Insertion element IS402-like" evidence="1">
    <location>
        <begin position="1"/>
        <end position="32"/>
    </location>
</feature>
<comment type="caution">
    <text evidence="2">The sequence shown here is derived from an EMBL/GenBank/DDBJ whole genome shotgun (WGS) entry which is preliminary data.</text>
</comment>
<dbReference type="InterPro" id="IPR025161">
    <property type="entry name" value="IS402-like_dom"/>
</dbReference>
<evidence type="ECO:0000313" key="2">
    <source>
        <dbReference type="EMBL" id="MDQ0904980.1"/>
    </source>
</evidence>
<protein>
    <submittedName>
        <fullName evidence="2">Transposase</fullName>
    </submittedName>
</protein>
<evidence type="ECO:0000259" key="1">
    <source>
        <dbReference type="Pfam" id="PF13340"/>
    </source>
</evidence>
<dbReference type="Pfam" id="PF13340">
    <property type="entry name" value="DUF4096"/>
    <property type="match status" value="1"/>
</dbReference>
<dbReference type="AlphaFoldDB" id="A0AAW8F6H0"/>
<evidence type="ECO:0000313" key="3">
    <source>
        <dbReference type="Proteomes" id="UP001234216"/>
    </source>
</evidence>
<name>A0AAW8F6H0_9ACTN</name>
<gene>
    <name evidence="2" type="ORF">QFZ22_000965</name>
</gene>
<reference evidence="2" key="1">
    <citation type="submission" date="2023-07" db="EMBL/GenBank/DDBJ databases">
        <title>Comparative genomics of wheat-associated soil bacteria to identify genetic determinants of phenazine resistance.</title>
        <authorList>
            <person name="Mouncey N."/>
        </authorList>
    </citation>
    <scope>NUCLEOTIDE SEQUENCE</scope>
    <source>
        <strain evidence="2">V4I22</strain>
    </source>
</reference>
<proteinExistence type="predicted"/>
<accession>A0AAW8F6H0</accession>
<dbReference type="EMBL" id="JAUSZV010000005">
    <property type="protein sequence ID" value="MDQ0904980.1"/>
    <property type="molecule type" value="Genomic_DNA"/>
</dbReference>